<dbReference type="EMBL" id="BOQL01000080">
    <property type="protein sequence ID" value="GIM79318.1"/>
    <property type="molecule type" value="Genomic_DNA"/>
</dbReference>
<feature type="domain" description="Glycosyltransferase subfamily 4-like N-terminal" evidence="4">
    <location>
        <begin position="192"/>
        <end position="302"/>
    </location>
</feature>
<dbReference type="Gene3D" id="3.40.50.2000">
    <property type="entry name" value="Glycogen Phosphorylase B"/>
    <property type="match status" value="2"/>
</dbReference>
<keyword evidence="1" id="KW-0328">Glycosyltransferase</keyword>
<evidence type="ECO:0000259" key="3">
    <source>
        <dbReference type="Pfam" id="PF00534"/>
    </source>
</evidence>
<dbReference type="Pfam" id="PF13439">
    <property type="entry name" value="Glyco_transf_4"/>
    <property type="match status" value="1"/>
</dbReference>
<dbReference type="GO" id="GO:0009103">
    <property type="term" value="P:lipopolysaccharide biosynthetic process"/>
    <property type="evidence" value="ECO:0007669"/>
    <property type="project" value="TreeGrafter"/>
</dbReference>
<sequence length="541" mass="60026">MPANQARATRGRVVMLVDNDVRGDSRVQKEARSMAAAGWEVFLLGERRDSPLETWMIGDAEVRLVPMNDALNSTPALWRRSLLRPLAYPIGRESGYRLELIKARHAELTTRFALLNAKRREGGSAAAHAAGKAALLPVRVTHKALSLWTRFRAGETRRMRQFRRDGTKVLNRAQVKFWQTAMGDRAWRRLDPSLWQWELAFRKSIDKLQPDIIHANDFRMLGVGARAKIRARAKGRNTKLVWDAHEYAPGLVPKYHHRWLPAITAHEAEFAPYADAVVTVSPSLADLLQQEHGLATRPDVVMNAPVQAPAADESAAAVPDLRTDCGIGPDVPLLAYVGGITPVRGVDIIIDALPLLPEVHVALVSVHPNGKNPLVDKLVERAVAAGVADRVHALPYVPHWQVSDYLRPADAAVSPLHHLPNHEIALSNKFFEYSHARLPLITSDIRTMAEMVRSTGQGEVFKAEDLDDFVRVVRLVLADPDKYRAAYDKDDLLLSWTWEAQAAVLDRVYTELMPATAAVTEPVVEAAEAATTTESLPQAAR</sequence>
<dbReference type="AlphaFoldDB" id="A0A919W4G3"/>
<dbReference type="SUPFAM" id="SSF53756">
    <property type="entry name" value="UDP-Glycosyltransferase/glycogen phosphorylase"/>
    <property type="match status" value="1"/>
</dbReference>
<gene>
    <name evidence="5" type="ORF">Aau02nite_85210</name>
</gene>
<dbReference type="RefSeq" id="WP_212994300.1">
    <property type="nucleotide sequence ID" value="NZ_BAABEA010000002.1"/>
</dbReference>
<dbReference type="PANTHER" id="PTHR46401:SF2">
    <property type="entry name" value="GLYCOSYLTRANSFERASE WBBK-RELATED"/>
    <property type="match status" value="1"/>
</dbReference>
<dbReference type="GO" id="GO:0016757">
    <property type="term" value="F:glycosyltransferase activity"/>
    <property type="evidence" value="ECO:0007669"/>
    <property type="project" value="UniProtKB-KW"/>
</dbReference>
<dbReference type="PANTHER" id="PTHR46401">
    <property type="entry name" value="GLYCOSYLTRANSFERASE WBBK-RELATED"/>
    <property type="match status" value="1"/>
</dbReference>
<keyword evidence="2" id="KW-0808">Transferase</keyword>
<dbReference type="Pfam" id="PF00534">
    <property type="entry name" value="Glycos_transf_1"/>
    <property type="match status" value="1"/>
</dbReference>
<evidence type="ECO:0000256" key="2">
    <source>
        <dbReference type="ARBA" id="ARBA00022679"/>
    </source>
</evidence>
<evidence type="ECO:0000313" key="5">
    <source>
        <dbReference type="EMBL" id="GIM79318.1"/>
    </source>
</evidence>
<evidence type="ECO:0000256" key="1">
    <source>
        <dbReference type="ARBA" id="ARBA00022676"/>
    </source>
</evidence>
<protein>
    <recommendedName>
        <fullName evidence="7">Glycosyltransferase involved in cell wall biosynthesis</fullName>
    </recommendedName>
</protein>
<keyword evidence="6" id="KW-1185">Reference proteome</keyword>
<evidence type="ECO:0008006" key="7">
    <source>
        <dbReference type="Google" id="ProtNLM"/>
    </source>
</evidence>
<feature type="domain" description="Glycosyl transferase family 1" evidence="3">
    <location>
        <begin position="327"/>
        <end position="485"/>
    </location>
</feature>
<comment type="caution">
    <text evidence="5">The sequence shown here is derived from an EMBL/GenBank/DDBJ whole genome shotgun (WGS) entry which is preliminary data.</text>
</comment>
<dbReference type="InterPro" id="IPR028098">
    <property type="entry name" value="Glyco_trans_4-like_N"/>
</dbReference>
<accession>A0A919W4G3</accession>
<dbReference type="Proteomes" id="UP000681340">
    <property type="component" value="Unassembled WGS sequence"/>
</dbReference>
<evidence type="ECO:0000259" key="4">
    <source>
        <dbReference type="Pfam" id="PF13439"/>
    </source>
</evidence>
<dbReference type="CDD" id="cd03801">
    <property type="entry name" value="GT4_PimA-like"/>
    <property type="match status" value="1"/>
</dbReference>
<dbReference type="InterPro" id="IPR001296">
    <property type="entry name" value="Glyco_trans_1"/>
</dbReference>
<evidence type="ECO:0000313" key="6">
    <source>
        <dbReference type="Proteomes" id="UP000681340"/>
    </source>
</evidence>
<organism evidence="5 6">
    <name type="scientific">Actinoplanes auranticolor</name>
    <dbReference type="NCBI Taxonomy" id="47988"/>
    <lineage>
        <taxon>Bacteria</taxon>
        <taxon>Bacillati</taxon>
        <taxon>Actinomycetota</taxon>
        <taxon>Actinomycetes</taxon>
        <taxon>Micromonosporales</taxon>
        <taxon>Micromonosporaceae</taxon>
        <taxon>Actinoplanes</taxon>
    </lineage>
</organism>
<reference evidence="5" key="1">
    <citation type="submission" date="2021-03" db="EMBL/GenBank/DDBJ databases">
        <title>Whole genome shotgun sequence of Actinoplanes auranticolor NBRC 12245.</title>
        <authorList>
            <person name="Komaki H."/>
            <person name="Tamura T."/>
        </authorList>
    </citation>
    <scope>NUCLEOTIDE SEQUENCE</scope>
    <source>
        <strain evidence="5">NBRC 12245</strain>
    </source>
</reference>
<name>A0A919W4G3_9ACTN</name>
<proteinExistence type="predicted"/>